<reference evidence="2 3" key="1">
    <citation type="submission" date="2017-09" db="EMBL/GenBank/DDBJ databases">
        <authorList>
            <person name="Zhang H."/>
            <person name="Hu S."/>
            <person name="Xu J."/>
            <person name="He Z."/>
        </authorList>
    </citation>
    <scope>NUCLEOTIDE SEQUENCE [LARGE SCALE GENOMIC DNA]</scope>
    <source>
        <strain evidence="2 3">TXX3120</strain>
    </source>
</reference>
<gene>
    <name evidence="2" type="ORF">CNQ36_26920</name>
</gene>
<keyword evidence="3" id="KW-1185">Reference proteome</keyword>
<dbReference type="EMBL" id="CP023407">
    <property type="protein sequence ID" value="AYL38715.1"/>
    <property type="molecule type" value="Genomic_DNA"/>
</dbReference>
<evidence type="ECO:0000256" key="1">
    <source>
        <dbReference type="SAM" id="MobiDB-lite"/>
    </source>
</evidence>
<proteinExistence type="predicted"/>
<evidence type="ECO:0008006" key="4">
    <source>
        <dbReference type="Google" id="ProtNLM"/>
    </source>
</evidence>
<dbReference type="KEGG" id="sfug:CNQ36_26920"/>
<evidence type="ECO:0000313" key="3">
    <source>
        <dbReference type="Proteomes" id="UP000282170"/>
    </source>
</evidence>
<protein>
    <recommendedName>
        <fullName evidence="4">Transposase DDE domain-containing protein</fullName>
    </recommendedName>
</protein>
<feature type="region of interest" description="Disordered" evidence="1">
    <location>
        <begin position="95"/>
        <end position="142"/>
    </location>
</feature>
<dbReference type="Proteomes" id="UP000282170">
    <property type="component" value="Chromosome"/>
</dbReference>
<dbReference type="AlphaFoldDB" id="A0A494UYQ8"/>
<organism evidence="2 3">
    <name type="scientific">Streptomyces fungicidicus</name>
    <dbReference type="NCBI Taxonomy" id="68203"/>
    <lineage>
        <taxon>Bacteria</taxon>
        <taxon>Bacillati</taxon>
        <taxon>Actinomycetota</taxon>
        <taxon>Actinomycetes</taxon>
        <taxon>Kitasatosporales</taxon>
        <taxon>Streptomycetaceae</taxon>
        <taxon>Streptomyces</taxon>
    </lineage>
</organism>
<name>A0A494UYQ8_9ACTN</name>
<accession>A0A494UYQ8</accession>
<feature type="region of interest" description="Disordered" evidence="1">
    <location>
        <begin position="33"/>
        <end position="62"/>
    </location>
</feature>
<sequence>MAWLAGCRRLHRRYERKAEHFLAFTSIAARLDARSSDASSDTQPARSSTWPDRFPAPPRYRGVGDTACASKLRESRGHDRPCLLKATLPGRWHEPDIAACHRPVSSSSHTKGRDGTGQKRSSWADSVAPSMRHSPVSPATLT</sequence>
<evidence type="ECO:0000313" key="2">
    <source>
        <dbReference type="EMBL" id="AYL38715.1"/>
    </source>
</evidence>